<dbReference type="InterPro" id="IPR002889">
    <property type="entry name" value="WSC_carb-bd"/>
</dbReference>
<evidence type="ECO:0000313" key="6">
    <source>
        <dbReference type="Proteomes" id="UP000431533"/>
    </source>
</evidence>
<dbReference type="Pfam" id="PF01822">
    <property type="entry name" value="WSC"/>
    <property type="match status" value="1"/>
</dbReference>
<dbReference type="SMART" id="SM00321">
    <property type="entry name" value="WSC"/>
    <property type="match status" value="1"/>
</dbReference>
<evidence type="ECO:0000313" key="5">
    <source>
        <dbReference type="EMBL" id="TVY28792.1"/>
    </source>
</evidence>
<reference evidence="5 6" key="1">
    <citation type="submission" date="2018-05" db="EMBL/GenBank/DDBJ databases">
        <title>Genome sequencing and assembly of the regulated plant pathogen Lachnellula willkommii and related sister species for the development of diagnostic species identification markers.</title>
        <authorList>
            <person name="Giroux E."/>
            <person name="Bilodeau G."/>
        </authorList>
    </citation>
    <scope>NUCLEOTIDE SEQUENCE [LARGE SCALE GENOMIC DNA]</scope>
    <source>
        <strain evidence="5 6">CBS 185.66</strain>
    </source>
</reference>
<feature type="chain" id="PRO_5034093756" evidence="3">
    <location>
        <begin position="24"/>
        <end position="300"/>
    </location>
</feature>
<accession>A0A8H8U2B6</accession>
<keyword evidence="1" id="KW-0677">Repeat</keyword>
<dbReference type="PANTHER" id="PTHR45964">
    <property type="entry name" value="WSCD FAMILY MEMBER CG9164"/>
    <property type="match status" value="1"/>
</dbReference>
<feature type="signal peptide" evidence="3">
    <location>
        <begin position="1"/>
        <end position="23"/>
    </location>
</feature>
<evidence type="ECO:0000256" key="2">
    <source>
        <dbReference type="SAM" id="MobiDB-lite"/>
    </source>
</evidence>
<dbReference type="OrthoDB" id="2019572at2759"/>
<feature type="region of interest" description="Disordered" evidence="2">
    <location>
        <begin position="171"/>
        <end position="203"/>
    </location>
</feature>
<dbReference type="Pfam" id="PF25486">
    <property type="entry name" value="DUF7909"/>
    <property type="match status" value="1"/>
</dbReference>
<name>A0A8H8U2B6_9HELO</name>
<dbReference type="AlphaFoldDB" id="A0A8H8U2B6"/>
<evidence type="ECO:0000259" key="4">
    <source>
        <dbReference type="PROSITE" id="PS51212"/>
    </source>
</evidence>
<evidence type="ECO:0000256" key="3">
    <source>
        <dbReference type="SAM" id="SignalP"/>
    </source>
</evidence>
<dbReference type="EMBL" id="QGMH01000026">
    <property type="protein sequence ID" value="TVY28792.1"/>
    <property type="molecule type" value="Genomic_DNA"/>
</dbReference>
<feature type="domain" description="WSC" evidence="4">
    <location>
        <begin position="209"/>
        <end position="300"/>
    </location>
</feature>
<comment type="caution">
    <text evidence="5">The sequence shown here is derived from an EMBL/GenBank/DDBJ whole genome shotgun (WGS) entry which is preliminary data.</text>
</comment>
<dbReference type="PROSITE" id="PS51212">
    <property type="entry name" value="WSC"/>
    <property type="match status" value="1"/>
</dbReference>
<proteinExistence type="predicted"/>
<keyword evidence="6" id="KW-1185">Reference proteome</keyword>
<protein>
    <submittedName>
        <fullName evidence="5">WSC domain-containing protein</fullName>
    </submittedName>
</protein>
<dbReference type="RefSeq" id="XP_031007580.1">
    <property type="nucleotide sequence ID" value="XM_031147156.1"/>
</dbReference>
<evidence type="ECO:0000256" key="1">
    <source>
        <dbReference type="ARBA" id="ARBA00022737"/>
    </source>
</evidence>
<feature type="compositionally biased region" description="Low complexity" evidence="2">
    <location>
        <begin position="176"/>
        <end position="200"/>
    </location>
</feature>
<keyword evidence="3" id="KW-0732">Signal</keyword>
<dbReference type="Proteomes" id="UP000431533">
    <property type="component" value="Unassembled WGS sequence"/>
</dbReference>
<dbReference type="GeneID" id="41982377"/>
<dbReference type="InterPro" id="IPR051589">
    <property type="entry name" value="Sialate-O-sulfotransferase"/>
</dbReference>
<organism evidence="5 6">
    <name type="scientific">Lachnellula hyalina</name>
    <dbReference type="NCBI Taxonomy" id="1316788"/>
    <lineage>
        <taxon>Eukaryota</taxon>
        <taxon>Fungi</taxon>
        <taxon>Dikarya</taxon>
        <taxon>Ascomycota</taxon>
        <taxon>Pezizomycotina</taxon>
        <taxon>Leotiomycetes</taxon>
        <taxon>Helotiales</taxon>
        <taxon>Lachnaceae</taxon>
        <taxon>Lachnellula</taxon>
    </lineage>
</organism>
<sequence length="300" mass="31795">MQLPPRIALVELLLAAAAVVTSACNIPTTSLSSNITGGFGILIQNPAYPVIHDRYMNLAVAGGGDKHLFLSPVGDYAFDLDLNTGFLEQDIIHAVIDGEYSEIDNTTKMFMTERGDPKAIFTPVYGCNPDNVTETQIQLAFATREESPVGGSICVRVASGNRGYEFRYSPPENPVLLSTPPSNLPSPTSTSTTSLPTATPTAPPTIPPTWTFLGCQTEATSTRALSSNTYANDSMTLESCADFCAGYTYFGTEYARECYCGDVFEEGSVEAAAVDCSFACAGDAGELCGAGNRLSVYSSS</sequence>
<dbReference type="InterPro" id="IPR057231">
    <property type="entry name" value="DUF7909"/>
</dbReference>
<dbReference type="PANTHER" id="PTHR45964:SF5">
    <property type="entry name" value="WSCD FAMILY MEMBER CG9164"/>
    <property type="match status" value="1"/>
</dbReference>
<gene>
    <name evidence="5" type="ORF">LHYA1_G002179</name>
</gene>
<dbReference type="PROSITE" id="PS51257">
    <property type="entry name" value="PROKAR_LIPOPROTEIN"/>
    <property type="match status" value="1"/>
</dbReference>